<dbReference type="GO" id="GO:0006400">
    <property type="term" value="P:tRNA modification"/>
    <property type="evidence" value="ECO:0007669"/>
    <property type="project" value="TreeGrafter"/>
</dbReference>
<evidence type="ECO:0000256" key="3">
    <source>
        <dbReference type="ARBA" id="ARBA00005842"/>
    </source>
</evidence>
<evidence type="ECO:0000256" key="5">
    <source>
        <dbReference type="ARBA" id="ARBA00022694"/>
    </source>
</evidence>
<dbReference type="AlphaFoldDB" id="A0A9Q6HLX9"/>
<dbReference type="Pfam" id="PF01715">
    <property type="entry name" value="IPPT"/>
    <property type="match status" value="1"/>
</dbReference>
<reference evidence="14 15" key="1">
    <citation type="journal article" date="2016" name="Front. Microbiol.">
        <title>Comprehensive Phylogenetic Analysis of Bovine Non-aureus Staphylococci Species Based on Whole-Genome Sequencing.</title>
        <authorList>
            <person name="Naushad S."/>
            <person name="Barkema H.W."/>
            <person name="Luby C."/>
            <person name="Condas L.A."/>
            <person name="Nobrega D.B."/>
            <person name="Carson D.A."/>
            <person name="De Buck J."/>
        </authorList>
    </citation>
    <scope>NUCLEOTIDE SEQUENCE [LARGE SCALE GENOMIC DNA]</scope>
    <source>
        <strain evidence="14 15">SNUC 1231</strain>
    </source>
</reference>
<dbReference type="PANTHER" id="PTHR11088:SF60">
    <property type="entry name" value="TRNA DIMETHYLALLYLTRANSFERASE"/>
    <property type="match status" value="1"/>
</dbReference>
<dbReference type="PANTHER" id="PTHR11088">
    <property type="entry name" value="TRNA DIMETHYLALLYLTRANSFERASE"/>
    <property type="match status" value="1"/>
</dbReference>
<dbReference type="HAMAP" id="MF_00185">
    <property type="entry name" value="IPP_trans"/>
    <property type="match status" value="1"/>
</dbReference>
<keyword evidence="8 10" id="KW-0460">Magnesium</keyword>
<evidence type="ECO:0000256" key="4">
    <source>
        <dbReference type="ARBA" id="ARBA00022679"/>
    </source>
</evidence>
<dbReference type="GO" id="GO:0052381">
    <property type="term" value="F:tRNA dimethylallyltransferase activity"/>
    <property type="evidence" value="ECO:0007669"/>
    <property type="project" value="UniProtKB-UniRule"/>
</dbReference>
<gene>
    <name evidence="10" type="primary">miaA</name>
    <name evidence="14" type="ORF">BU058_11730</name>
</gene>
<evidence type="ECO:0000313" key="14">
    <source>
        <dbReference type="EMBL" id="PTI74151.1"/>
    </source>
</evidence>
<sequence>MVRQKNNIRELIHVHNDKQFLIVLVGPTAVGKTEFSIELAKKFNGEIISGDSMQVYKKMDIGTAKITEEEMSGVPHHMIDILEPDDAFSAYDFKNRAQRLINEITERGNIPIIAGGTGLYIQSLIYDYAFEDEVVSKERAVEVTAQLHELDQLTNEDLHQYLSRFDDASAQAIHPNNRKRVRRAIEYYLKTKKLLSSRKKVQQFTENYDTLLIGIEMSRETLYQRINKRVDIMLQRGLLNEVSQLVEHGYESCQSMQAIGYKEMIPVVKYDANLVAATDKLKQHSRNYAKRQMTWFKNKLDVAWLDRENMSLSLMLDEVSAQIKKRST</sequence>
<keyword evidence="4 10" id="KW-0808">Transferase</keyword>
<accession>A0A9Q6HLX9</accession>
<comment type="caution">
    <text evidence="10">Lacks conserved residue(s) required for the propagation of feature annotation.</text>
</comment>
<protein>
    <recommendedName>
        <fullName evidence="10">tRNA dimethylallyltransferase</fullName>
        <ecNumber evidence="10">2.5.1.75</ecNumber>
    </recommendedName>
    <alternativeName>
        <fullName evidence="10">Dimethylallyl diphosphate:tRNA dimethylallyltransferase</fullName>
        <shortName evidence="10">DMAPP:tRNA dimethylallyltransferase</shortName>
        <shortName evidence="10">DMATase</shortName>
    </alternativeName>
    <alternativeName>
        <fullName evidence="10">Isopentenyl-diphosphate:tRNA isopentenyltransferase</fullName>
        <shortName evidence="10">IPP transferase</shortName>
        <shortName evidence="10">IPPT</shortName>
        <shortName evidence="10">IPTase</shortName>
    </alternativeName>
</protein>
<dbReference type="EC" id="2.5.1.75" evidence="10"/>
<evidence type="ECO:0000256" key="12">
    <source>
        <dbReference type="RuleBase" id="RU003784"/>
    </source>
</evidence>
<comment type="caution">
    <text evidence="14">The sequence shown here is derived from an EMBL/GenBank/DDBJ whole genome shotgun (WGS) entry which is preliminary data.</text>
</comment>
<evidence type="ECO:0000256" key="10">
    <source>
        <dbReference type="HAMAP-Rule" id="MF_00185"/>
    </source>
</evidence>
<keyword evidence="6 10" id="KW-0547">Nucleotide-binding</keyword>
<feature type="site" description="Interaction with substrate tRNA" evidence="10">
    <location>
        <position position="117"/>
    </location>
</feature>
<dbReference type="GO" id="GO:0005524">
    <property type="term" value="F:ATP binding"/>
    <property type="evidence" value="ECO:0007669"/>
    <property type="project" value="UniProtKB-UniRule"/>
</dbReference>
<proteinExistence type="inferred from homology"/>
<comment type="cofactor">
    <cofactor evidence="1 10">
        <name>Mg(2+)</name>
        <dbReference type="ChEBI" id="CHEBI:18420"/>
    </cofactor>
</comment>
<comment type="subunit">
    <text evidence="10">Monomer.</text>
</comment>
<evidence type="ECO:0000256" key="11">
    <source>
        <dbReference type="RuleBase" id="RU003783"/>
    </source>
</evidence>
<comment type="catalytic activity">
    <reaction evidence="9 10 11">
        <text>adenosine(37) in tRNA + dimethylallyl diphosphate = N(6)-dimethylallyladenosine(37) in tRNA + diphosphate</text>
        <dbReference type="Rhea" id="RHEA:26482"/>
        <dbReference type="Rhea" id="RHEA-COMP:10162"/>
        <dbReference type="Rhea" id="RHEA-COMP:10375"/>
        <dbReference type="ChEBI" id="CHEBI:33019"/>
        <dbReference type="ChEBI" id="CHEBI:57623"/>
        <dbReference type="ChEBI" id="CHEBI:74411"/>
        <dbReference type="ChEBI" id="CHEBI:74415"/>
        <dbReference type="EC" id="2.5.1.75"/>
    </reaction>
</comment>
<evidence type="ECO:0000256" key="13">
    <source>
        <dbReference type="RuleBase" id="RU003785"/>
    </source>
</evidence>
<keyword evidence="5 10" id="KW-0819">tRNA processing</keyword>
<feature type="site" description="Interaction with substrate tRNA" evidence="10">
    <location>
        <position position="139"/>
    </location>
</feature>
<organism evidence="14 15">
    <name type="scientific">Staphylococcus succinus</name>
    <dbReference type="NCBI Taxonomy" id="61015"/>
    <lineage>
        <taxon>Bacteria</taxon>
        <taxon>Bacillati</taxon>
        <taxon>Bacillota</taxon>
        <taxon>Bacilli</taxon>
        <taxon>Bacillales</taxon>
        <taxon>Staphylococcaceae</taxon>
        <taxon>Staphylococcus</taxon>
    </lineage>
</organism>
<feature type="binding site" evidence="10">
    <location>
        <begin position="28"/>
        <end position="33"/>
    </location>
    <ligand>
        <name>substrate</name>
    </ligand>
</feature>
<dbReference type="Gene3D" id="1.10.20.140">
    <property type="match status" value="1"/>
</dbReference>
<evidence type="ECO:0000256" key="1">
    <source>
        <dbReference type="ARBA" id="ARBA00001946"/>
    </source>
</evidence>
<evidence type="ECO:0000256" key="2">
    <source>
        <dbReference type="ARBA" id="ARBA00003213"/>
    </source>
</evidence>
<evidence type="ECO:0000256" key="7">
    <source>
        <dbReference type="ARBA" id="ARBA00022840"/>
    </source>
</evidence>
<dbReference type="RefSeq" id="WP_107545349.1">
    <property type="nucleotide sequence ID" value="NZ_PZFQ01000048.1"/>
</dbReference>
<feature type="region of interest" description="Interaction with substrate tRNA" evidence="10">
    <location>
        <begin position="51"/>
        <end position="54"/>
    </location>
</feature>
<dbReference type="NCBIfam" id="TIGR00174">
    <property type="entry name" value="miaA"/>
    <property type="match status" value="1"/>
</dbReference>
<evidence type="ECO:0000256" key="9">
    <source>
        <dbReference type="ARBA" id="ARBA00049563"/>
    </source>
</evidence>
<dbReference type="Proteomes" id="UP000241960">
    <property type="component" value="Unassembled WGS sequence"/>
</dbReference>
<dbReference type="InterPro" id="IPR018022">
    <property type="entry name" value="IPT"/>
</dbReference>
<comment type="similarity">
    <text evidence="3 10 13">Belongs to the IPP transferase family.</text>
</comment>
<evidence type="ECO:0000256" key="8">
    <source>
        <dbReference type="ARBA" id="ARBA00022842"/>
    </source>
</evidence>
<comment type="function">
    <text evidence="2 10 12">Catalyzes the transfer of a dimethylallyl group onto the adenine at position 37 in tRNAs that read codons beginning with uridine, leading to the formation of N6-(dimethylallyl)adenosine (i(6)A).</text>
</comment>
<dbReference type="Gene3D" id="3.40.50.300">
    <property type="entry name" value="P-loop containing nucleotide triphosphate hydrolases"/>
    <property type="match status" value="1"/>
</dbReference>
<dbReference type="EMBL" id="PZFQ01000048">
    <property type="protein sequence ID" value="PTI74151.1"/>
    <property type="molecule type" value="Genomic_DNA"/>
</dbReference>
<keyword evidence="7 10" id="KW-0067">ATP-binding</keyword>
<name>A0A9Q6HLX9_9STAP</name>
<evidence type="ECO:0000256" key="6">
    <source>
        <dbReference type="ARBA" id="ARBA00022741"/>
    </source>
</evidence>
<feature type="binding site" evidence="10">
    <location>
        <begin position="26"/>
        <end position="33"/>
    </location>
    <ligand>
        <name>ATP</name>
        <dbReference type="ChEBI" id="CHEBI:30616"/>
    </ligand>
</feature>
<evidence type="ECO:0000313" key="15">
    <source>
        <dbReference type="Proteomes" id="UP000241960"/>
    </source>
</evidence>
<dbReference type="InterPro" id="IPR027417">
    <property type="entry name" value="P-loop_NTPase"/>
</dbReference>
<dbReference type="InterPro" id="IPR039657">
    <property type="entry name" value="Dimethylallyltransferase"/>
</dbReference>
<dbReference type="SUPFAM" id="SSF52540">
    <property type="entry name" value="P-loop containing nucleoside triphosphate hydrolases"/>
    <property type="match status" value="2"/>
</dbReference>